<proteinExistence type="predicted"/>
<dbReference type="Proteomes" id="UP000054408">
    <property type="component" value="Unassembled WGS sequence"/>
</dbReference>
<dbReference type="EMBL" id="GL349489">
    <property type="protein sequence ID" value="KNC54395.1"/>
    <property type="molecule type" value="Genomic_DNA"/>
</dbReference>
<dbReference type="RefSeq" id="XP_013753693.1">
    <property type="nucleotide sequence ID" value="XM_013898239.1"/>
</dbReference>
<name>A0A0L0DQ51_THETB</name>
<dbReference type="AlphaFoldDB" id="A0A0L0DQ51"/>
<feature type="compositionally biased region" description="Low complexity" evidence="1">
    <location>
        <begin position="107"/>
        <end position="119"/>
    </location>
</feature>
<sequence length="119" mass="12300">MPIHVRSFGLAAAVAAAALFATAVGIGLFLALGVYSISTITHAAAGSSFRDGFWVAVVGMASTAIARRARGPTPPLALFSPHRPGHQLKVQDVAAQESSDIQPAPSSPLLRLDSSRWAP</sequence>
<organism evidence="2 3">
    <name type="scientific">Thecamonas trahens ATCC 50062</name>
    <dbReference type="NCBI Taxonomy" id="461836"/>
    <lineage>
        <taxon>Eukaryota</taxon>
        <taxon>Apusozoa</taxon>
        <taxon>Apusomonadida</taxon>
        <taxon>Apusomonadidae</taxon>
        <taxon>Thecamonas</taxon>
    </lineage>
</organism>
<accession>A0A0L0DQ51</accession>
<feature type="region of interest" description="Disordered" evidence="1">
    <location>
        <begin position="91"/>
        <end position="119"/>
    </location>
</feature>
<evidence type="ECO:0000313" key="2">
    <source>
        <dbReference type="EMBL" id="KNC54395.1"/>
    </source>
</evidence>
<evidence type="ECO:0000256" key="1">
    <source>
        <dbReference type="SAM" id="MobiDB-lite"/>
    </source>
</evidence>
<gene>
    <name evidence="2" type="ORF">AMSG_10117</name>
</gene>
<dbReference type="GeneID" id="25568420"/>
<keyword evidence="3" id="KW-1185">Reference proteome</keyword>
<evidence type="ECO:0000313" key="3">
    <source>
        <dbReference type="Proteomes" id="UP000054408"/>
    </source>
</evidence>
<reference evidence="2 3" key="1">
    <citation type="submission" date="2010-05" db="EMBL/GenBank/DDBJ databases">
        <title>The Genome Sequence of Thecamonas trahens ATCC 50062.</title>
        <authorList>
            <consortium name="The Broad Institute Genome Sequencing Platform"/>
            <person name="Russ C."/>
            <person name="Cuomo C."/>
            <person name="Shea T."/>
            <person name="Young S.K."/>
            <person name="Zeng Q."/>
            <person name="Koehrsen M."/>
            <person name="Haas B."/>
            <person name="Borodovsky M."/>
            <person name="Guigo R."/>
            <person name="Alvarado L."/>
            <person name="Berlin A."/>
            <person name="Bochicchio J."/>
            <person name="Borenstein D."/>
            <person name="Chapman S."/>
            <person name="Chen Z."/>
            <person name="Freedman E."/>
            <person name="Gellesch M."/>
            <person name="Goldberg J."/>
            <person name="Griggs A."/>
            <person name="Gujja S."/>
            <person name="Heilman E."/>
            <person name="Heiman D."/>
            <person name="Hepburn T."/>
            <person name="Howarth C."/>
            <person name="Jen D."/>
            <person name="Larson L."/>
            <person name="Mehta T."/>
            <person name="Park D."/>
            <person name="Pearson M."/>
            <person name="Roberts A."/>
            <person name="Saif S."/>
            <person name="Shenoy N."/>
            <person name="Sisk P."/>
            <person name="Stolte C."/>
            <person name="Sykes S."/>
            <person name="Thomson T."/>
            <person name="Walk T."/>
            <person name="White J."/>
            <person name="Yandava C."/>
            <person name="Burger G."/>
            <person name="Gray M.W."/>
            <person name="Holland P.W.H."/>
            <person name="King N."/>
            <person name="Lang F.B.F."/>
            <person name="Roger A.J."/>
            <person name="Ruiz-Trillo I."/>
            <person name="Lander E."/>
            <person name="Nusbaum C."/>
        </authorList>
    </citation>
    <scope>NUCLEOTIDE SEQUENCE [LARGE SCALE GENOMIC DNA]</scope>
    <source>
        <strain evidence="2 3">ATCC 50062</strain>
    </source>
</reference>
<protein>
    <submittedName>
        <fullName evidence="2">Uncharacterized protein</fullName>
    </submittedName>
</protein>